<dbReference type="GO" id="GO:0003676">
    <property type="term" value="F:nucleic acid binding"/>
    <property type="evidence" value="ECO:0007669"/>
    <property type="project" value="InterPro"/>
</dbReference>
<dbReference type="InterPro" id="IPR036388">
    <property type="entry name" value="WH-like_DNA-bd_sf"/>
</dbReference>
<dbReference type="Pfam" id="PF00270">
    <property type="entry name" value="DEAD"/>
    <property type="match status" value="1"/>
</dbReference>
<evidence type="ECO:0000256" key="5">
    <source>
        <dbReference type="ARBA" id="ARBA00022840"/>
    </source>
</evidence>
<feature type="region of interest" description="Disordered" evidence="9">
    <location>
        <begin position="689"/>
        <end position="710"/>
    </location>
</feature>
<evidence type="ECO:0000256" key="3">
    <source>
        <dbReference type="ARBA" id="ARBA00022801"/>
    </source>
</evidence>
<dbReference type="InterPro" id="IPR004589">
    <property type="entry name" value="DNA_helicase_ATP-dep_RecQ"/>
</dbReference>
<dbReference type="GO" id="GO:0005524">
    <property type="term" value="F:ATP binding"/>
    <property type="evidence" value="ECO:0007669"/>
    <property type="project" value="UniProtKB-KW"/>
</dbReference>
<keyword evidence="5" id="KW-0067">ATP-binding</keyword>
<protein>
    <recommendedName>
        <fullName evidence="7">DNA 3'-5' helicase</fullName>
        <ecNumber evidence="7">5.6.2.4</ecNumber>
    </recommendedName>
</protein>
<dbReference type="SMART" id="SM00956">
    <property type="entry name" value="RQC"/>
    <property type="match status" value="1"/>
</dbReference>
<dbReference type="NCBIfam" id="TIGR00614">
    <property type="entry name" value="recQ_fam"/>
    <property type="match status" value="1"/>
</dbReference>
<dbReference type="EMBL" id="LT608146">
    <property type="protein sequence ID" value="SCL94445.1"/>
    <property type="molecule type" value="Genomic_DNA"/>
</dbReference>
<evidence type="ECO:0000313" key="12">
    <source>
        <dbReference type="EMBL" id="SCL94445.1"/>
    </source>
</evidence>
<evidence type="ECO:0000256" key="6">
    <source>
        <dbReference type="ARBA" id="ARBA00034617"/>
    </source>
</evidence>
<keyword evidence="4 12" id="KW-0347">Helicase</keyword>
<sequence>MLKYINIRKNGSGSEDNMENKMEIVNYSIEEMRIKMEEAQKKYFGYKNLKHFQIEAVHAVFHKKDSFLVMATGMGKSLCYQIPSIMNEYKNKLTIVISPLISLMKDQVDNLNRKKISSVFLGSGQKKNNQKILSEIKQGLYNIVYCSPEYALNNKNLFILLKNKILLVAIDEAHCMSEWGHDFRPSYRKLNELRIILKGIPFMCLTATCTKSVQNDILKNLNFNLNKCLIKRSSVNKNNIFYKVLEKTDIYDDLKNILDIPPYKSNERTRKFIDNSKICPYNSTLIYVNSKKDCENIYNFLNDRGLLVRMYHSDLTNEEKREAHEMFLKDEIQIVIATVAFGMGIDKPDIRRIIHYGFSRSLEAYVQQVGRAGRDGGNAEAILFFHINEESKSKNLILRENIANHMMEKNFKRVQHIINMFTQSSDYAYSTICRRKKIYDYFDEHPIKSLDINIFDNINNKGVCFYVQKYDIFLCSKCDNCAYYMNIIKKNQNFLEKKTRTTNGANGSDLVAISNKIENSFFNLTNEIDERSKMITSENVICINENKDDIEGGMNPLLSIPNILDNISDLTKELKILLNCVISLKGKTGISTICKILIKSSESNIIKKGYHTIKEYGEGKHKPASWWSAFMKVCRNDQFVEELLNYSNDMGYISIGITKKGEDFINSDRKYIIPLPFFLSDKIIHEKKKKGGKKGGKNGGKNGGKVGGKNGEFNYNYSDYDQKNSTFETSENNKDGHTTFNVGTYYVKNKSKYIKEYSNTNLSNNEKLNSNTIDIDVFKYKELEENPIVLKDGKNKNKNGAINLSENKYEYFNINKNQFVKESEYKEIKLTNDQIKESLMSILLRTRMLEARNQNIPPFQLISDQPLKDICNKRITQVHLIRKHVDNISPLCSNVFLEKLASGIRGFCLLHDLDTNINLINESNDRKNESGYRMCLNGHGSTSEFGSTRISNLTSVTNFLESFTYDNNKKNGNSEISKIENSEYVSNNQMNYNNINYIRKNESYDHRSSEFNDFNTLNIRTTASINESTNNFRTHENSRTRMNTINYSALDQFKYREEESKPTPMYRTTDNHFHHNFNGKDCDKTLGKHGKPDIYTNASNNKLEGNKQTCHKDMNKLTNNDKGYSGFNFDKNMIINNKSNNLQHRQNEIFKQKLNEFVSNDFTFINQVHQFDNIDKDTKINNINKESKKDKFNFSHFLYNENPSNNSQISFDSGNKNIYCENSTDNRKNNNFDNIDPKKENNISFIKGTEINKFDGNLVEVGYEKKKKFNLIESFAYDDKQNYEQDAFLHPTNMNDVQSFRELKKRKL</sequence>
<dbReference type="GO" id="GO:0005694">
    <property type="term" value="C:chromosome"/>
    <property type="evidence" value="ECO:0007669"/>
    <property type="project" value="TreeGrafter"/>
</dbReference>
<keyword evidence="3 12" id="KW-0378">Hydrolase</keyword>
<dbReference type="SUPFAM" id="SSF52540">
    <property type="entry name" value="P-loop containing nucleoside triphosphate hydrolases"/>
    <property type="match status" value="1"/>
</dbReference>
<dbReference type="GO" id="GO:0006260">
    <property type="term" value="P:DNA replication"/>
    <property type="evidence" value="ECO:0007669"/>
    <property type="project" value="InterPro"/>
</dbReference>
<feature type="compositionally biased region" description="Gly residues" evidence="9">
    <location>
        <begin position="697"/>
        <end position="710"/>
    </location>
</feature>
<accession>A0A1C6WXQ1</accession>
<dbReference type="InterPro" id="IPR032284">
    <property type="entry name" value="RecQ_Zn-bd"/>
</dbReference>
<evidence type="ECO:0000259" key="10">
    <source>
        <dbReference type="PROSITE" id="PS51192"/>
    </source>
</evidence>
<comment type="catalytic activity">
    <reaction evidence="6">
        <text>Couples ATP hydrolysis with the unwinding of duplex DNA by translocating in the 3'-5' direction.</text>
        <dbReference type="EC" id="5.6.2.4"/>
    </reaction>
</comment>
<evidence type="ECO:0000259" key="11">
    <source>
        <dbReference type="PROSITE" id="PS51194"/>
    </source>
</evidence>
<dbReference type="InterPro" id="IPR036390">
    <property type="entry name" value="WH_DNA-bd_sf"/>
</dbReference>
<dbReference type="InterPro" id="IPR027417">
    <property type="entry name" value="P-loop_NTPase"/>
</dbReference>
<dbReference type="PROSITE" id="PS51192">
    <property type="entry name" value="HELICASE_ATP_BIND_1"/>
    <property type="match status" value="1"/>
</dbReference>
<evidence type="ECO:0000313" key="13">
    <source>
        <dbReference type="EMBL" id="SCM16022.1"/>
    </source>
</evidence>
<comment type="similarity">
    <text evidence="1">Belongs to the helicase family. RecQ subfamily.</text>
</comment>
<proteinExistence type="inferred from homology"/>
<dbReference type="InterPro" id="IPR014001">
    <property type="entry name" value="Helicase_ATP-bd"/>
</dbReference>
<dbReference type="SUPFAM" id="SSF47819">
    <property type="entry name" value="HRDC-like"/>
    <property type="match status" value="1"/>
</dbReference>
<evidence type="ECO:0000313" key="14">
    <source>
        <dbReference type="Proteomes" id="UP000219860"/>
    </source>
</evidence>
<dbReference type="SUPFAM" id="SSF46785">
    <property type="entry name" value="Winged helix' DNA-binding domain"/>
    <property type="match status" value="1"/>
</dbReference>
<keyword evidence="2" id="KW-0547">Nucleotide-binding</keyword>
<reference evidence="14 15" key="1">
    <citation type="submission" date="2016-08" db="EMBL/GenBank/DDBJ databases">
        <authorList>
            <consortium name="Pathogen Informatics"/>
        </authorList>
    </citation>
    <scope>NUCLEOTIDE SEQUENCE [LARGE SCALE GENOMIC DNA]</scope>
    <source>
        <strain evidence="12 15">NK65 ny</strain>
        <strain evidence="13 14">SP11 Antwerpcl1</strain>
    </source>
</reference>
<dbReference type="SMART" id="SM00487">
    <property type="entry name" value="DEXDc"/>
    <property type="match status" value="1"/>
</dbReference>
<evidence type="ECO:0000256" key="2">
    <source>
        <dbReference type="ARBA" id="ARBA00022741"/>
    </source>
</evidence>
<dbReference type="EMBL" id="LT608258">
    <property type="protein sequence ID" value="SCM16022.1"/>
    <property type="molecule type" value="Genomic_DNA"/>
</dbReference>
<evidence type="ECO:0000256" key="8">
    <source>
        <dbReference type="SAM" id="Coils"/>
    </source>
</evidence>
<dbReference type="PROSITE" id="PS51194">
    <property type="entry name" value="HELICASE_CTER"/>
    <property type="match status" value="1"/>
</dbReference>
<evidence type="ECO:0000313" key="15">
    <source>
        <dbReference type="Proteomes" id="UP000516480"/>
    </source>
</evidence>
<dbReference type="EC" id="5.6.2.4" evidence="7"/>
<evidence type="ECO:0000256" key="9">
    <source>
        <dbReference type="SAM" id="MobiDB-lite"/>
    </source>
</evidence>
<dbReference type="CDD" id="cd17920">
    <property type="entry name" value="DEXHc_RecQ"/>
    <property type="match status" value="1"/>
</dbReference>
<dbReference type="Pfam" id="PF16124">
    <property type="entry name" value="RecQ_Zn_bind"/>
    <property type="match status" value="1"/>
</dbReference>
<feature type="domain" description="Helicase ATP-binding" evidence="10">
    <location>
        <begin position="57"/>
        <end position="227"/>
    </location>
</feature>
<feature type="domain" description="Helicase C-terminal" evidence="11">
    <location>
        <begin position="268"/>
        <end position="415"/>
    </location>
</feature>
<dbReference type="Pfam" id="PF09382">
    <property type="entry name" value="RQC"/>
    <property type="match status" value="1"/>
</dbReference>
<feature type="coiled-coil region" evidence="8">
    <location>
        <begin position="22"/>
        <end position="49"/>
    </location>
</feature>
<dbReference type="SMART" id="SM00490">
    <property type="entry name" value="HELICc"/>
    <property type="match status" value="1"/>
</dbReference>
<dbReference type="Pfam" id="PF00271">
    <property type="entry name" value="Helicase_C"/>
    <property type="match status" value="1"/>
</dbReference>
<dbReference type="InterPro" id="IPR011545">
    <property type="entry name" value="DEAD/DEAH_box_helicase_dom"/>
</dbReference>
<dbReference type="PANTHER" id="PTHR13710:SF120">
    <property type="entry name" value="BIFUNCTIONAL 3'-5' EXONUCLEASE_ATP-DEPENDENT HELICASE WRN"/>
    <property type="match status" value="1"/>
</dbReference>
<evidence type="ECO:0000256" key="7">
    <source>
        <dbReference type="ARBA" id="ARBA00034808"/>
    </source>
</evidence>
<dbReference type="FunFam" id="3.40.50.300:FF:002059">
    <property type="entry name" value="ADP-dependent DNA helicase RecQ"/>
    <property type="match status" value="1"/>
</dbReference>
<keyword evidence="8" id="KW-0175">Coiled coil</keyword>
<dbReference type="Proteomes" id="UP000219860">
    <property type="component" value="Chromosome 10"/>
</dbReference>
<gene>
    <name evidence="12" type="primary">WRN</name>
    <name evidence="12" type="ORF">PBNK65NY_000230500</name>
    <name evidence="13" type="ORF">PBSP11A_000230200</name>
</gene>
<evidence type="ECO:0000256" key="1">
    <source>
        <dbReference type="ARBA" id="ARBA00005446"/>
    </source>
</evidence>
<organism evidence="12 15">
    <name type="scientific">Plasmodium berghei</name>
    <dbReference type="NCBI Taxonomy" id="5821"/>
    <lineage>
        <taxon>Eukaryota</taxon>
        <taxon>Sar</taxon>
        <taxon>Alveolata</taxon>
        <taxon>Apicomplexa</taxon>
        <taxon>Aconoidasida</taxon>
        <taxon>Haemosporida</taxon>
        <taxon>Plasmodiidae</taxon>
        <taxon>Plasmodium</taxon>
        <taxon>Plasmodium (Vinckeia)</taxon>
    </lineage>
</organism>
<dbReference type="OMA" id="VHLIRKH"/>
<dbReference type="GO" id="GO:0043138">
    <property type="term" value="F:3'-5' DNA helicase activity"/>
    <property type="evidence" value="ECO:0007669"/>
    <property type="project" value="UniProtKB-EC"/>
</dbReference>
<dbReference type="GO" id="GO:0005737">
    <property type="term" value="C:cytoplasm"/>
    <property type="evidence" value="ECO:0007669"/>
    <property type="project" value="TreeGrafter"/>
</dbReference>
<dbReference type="InterPro" id="IPR001650">
    <property type="entry name" value="Helicase_C-like"/>
</dbReference>
<dbReference type="GO" id="GO:0000724">
    <property type="term" value="P:double-strand break repair via homologous recombination"/>
    <property type="evidence" value="ECO:0007669"/>
    <property type="project" value="TreeGrafter"/>
</dbReference>
<dbReference type="Proteomes" id="UP000516480">
    <property type="component" value="Chromosome 10"/>
</dbReference>
<dbReference type="GO" id="GO:0009378">
    <property type="term" value="F:four-way junction helicase activity"/>
    <property type="evidence" value="ECO:0007669"/>
    <property type="project" value="TreeGrafter"/>
</dbReference>
<dbReference type="Gene3D" id="1.10.10.10">
    <property type="entry name" value="Winged helix-like DNA-binding domain superfamily/Winged helix DNA-binding domain"/>
    <property type="match status" value="1"/>
</dbReference>
<dbReference type="PANTHER" id="PTHR13710">
    <property type="entry name" value="DNA HELICASE RECQ FAMILY MEMBER"/>
    <property type="match status" value="1"/>
</dbReference>
<dbReference type="GO" id="GO:0005634">
    <property type="term" value="C:nucleus"/>
    <property type="evidence" value="ECO:0007669"/>
    <property type="project" value="TreeGrafter"/>
</dbReference>
<dbReference type="InterPro" id="IPR010997">
    <property type="entry name" value="HRDC-like_sf"/>
</dbReference>
<evidence type="ECO:0000256" key="4">
    <source>
        <dbReference type="ARBA" id="ARBA00022806"/>
    </source>
</evidence>
<dbReference type="VEuPathDB" id="PlasmoDB:PBANKA_1014800"/>
<dbReference type="Gene3D" id="3.40.50.300">
    <property type="entry name" value="P-loop containing nucleotide triphosphate hydrolases"/>
    <property type="match status" value="2"/>
</dbReference>
<dbReference type="InterPro" id="IPR018982">
    <property type="entry name" value="RQC_domain"/>
</dbReference>
<dbReference type="GO" id="GO:0016787">
    <property type="term" value="F:hydrolase activity"/>
    <property type="evidence" value="ECO:0007669"/>
    <property type="project" value="UniProtKB-KW"/>
</dbReference>
<name>A0A1C6WXQ1_PLABE</name>
<dbReference type="OrthoDB" id="10261556at2759"/>